<dbReference type="Proteomes" id="UP000538566">
    <property type="component" value="Unassembled WGS sequence"/>
</dbReference>
<evidence type="ECO:0000256" key="2">
    <source>
        <dbReference type="ARBA" id="ARBA00022692"/>
    </source>
</evidence>
<dbReference type="OrthoDB" id="7585155at2"/>
<dbReference type="InterPro" id="IPR006260">
    <property type="entry name" value="TonB/TolA_C"/>
</dbReference>
<dbReference type="RefSeq" id="WP_144907259.1">
    <property type="nucleotide sequence ID" value="NZ_JACHOA010000014.1"/>
</dbReference>
<reference evidence="7 8" key="1">
    <citation type="submission" date="2020-08" db="EMBL/GenBank/DDBJ databases">
        <title>Genomic Encyclopedia of Type Strains, Phase IV (KMG-IV): sequencing the most valuable type-strain genomes for metagenomic binning, comparative biology and taxonomic classification.</title>
        <authorList>
            <person name="Goeker M."/>
        </authorList>
    </citation>
    <scope>NUCLEOTIDE SEQUENCE [LARGE SCALE GENOMIC DNA]</scope>
    <source>
        <strain evidence="7 8">DSM 17507</strain>
    </source>
</reference>
<protein>
    <submittedName>
        <fullName evidence="7">TonB family protein</fullName>
    </submittedName>
</protein>
<evidence type="ECO:0000256" key="4">
    <source>
        <dbReference type="ARBA" id="ARBA00023136"/>
    </source>
</evidence>
<dbReference type="NCBIfam" id="TIGR01352">
    <property type="entry name" value="tonB_Cterm"/>
    <property type="match status" value="1"/>
</dbReference>
<feature type="chain" id="PRO_5030959550" evidence="5">
    <location>
        <begin position="21"/>
        <end position="199"/>
    </location>
</feature>
<dbReference type="InterPro" id="IPR037682">
    <property type="entry name" value="TonB_C"/>
</dbReference>
<feature type="signal peptide" evidence="5">
    <location>
        <begin position="1"/>
        <end position="20"/>
    </location>
</feature>
<evidence type="ECO:0000259" key="6">
    <source>
        <dbReference type="Pfam" id="PF03544"/>
    </source>
</evidence>
<name>A0A7W7AFD4_9SPHN</name>
<evidence type="ECO:0000256" key="3">
    <source>
        <dbReference type="ARBA" id="ARBA00022989"/>
    </source>
</evidence>
<evidence type="ECO:0000256" key="1">
    <source>
        <dbReference type="ARBA" id="ARBA00004167"/>
    </source>
</evidence>
<evidence type="ECO:0000313" key="7">
    <source>
        <dbReference type="EMBL" id="MBB4615836.1"/>
    </source>
</evidence>
<dbReference type="Gene3D" id="3.30.1150.10">
    <property type="match status" value="1"/>
</dbReference>
<keyword evidence="5" id="KW-0732">Signal</keyword>
<evidence type="ECO:0000313" key="8">
    <source>
        <dbReference type="Proteomes" id="UP000538566"/>
    </source>
</evidence>
<keyword evidence="8" id="KW-1185">Reference proteome</keyword>
<dbReference type="SUPFAM" id="SSF74653">
    <property type="entry name" value="TolA/TonB C-terminal domain"/>
    <property type="match status" value="1"/>
</dbReference>
<keyword evidence="4" id="KW-0472">Membrane</keyword>
<dbReference type="Pfam" id="PF03544">
    <property type="entry name" value="TonB_C"/>
    <property type="match status" value="1"/>
</dbReference>
<dbReference type="EMBL" id="JACHOA010000014">
    <property type="protein sequence ID" value="MBB4615836.1"/>
    <property type="molecule type" value="Genomic_DNA"/>
</dbReference>
<dbReference type="GO" id="GO:0016020">
    <property type="term" value="C:membrane"/>
    <property type="evidence" value="ECO:0007669"/>
    <property type="project" value="UniProtKB-SubCell"/>
</dbReference>
<dbReference type="GO" id="GO:0055085">
    <property type="term" value="P:transmembrane transport"/>
    <property type="evidence" value="ECO:0007669"/>
    <property type="project" value="InterPro"/>
</dbReference>
<accession>A0A7W7AFD4</accession>
<evidence type="ECO:0000256" key="5">
    <source>
        <dbReference type="SAM" id="SignalP"/>
    </source>
</evidence>
<organism evidence="7 8">
    <name type="scientific">Novosphingobium taihuense</name>
    <dbReference type="NCBI Taxonomy" id="260085"/>
    <lineage>
        <taxon>Bacteria</taxon>
        <taxon>Pseudomonadati</taxon>
        <taxon>Pseudomonadota</taxon>
        <taxon>Alphaproteobacteria</taxon>
        <taxon>Sphingomonadales</taxon>
        <taxon>Sphingomonadaceae</taxon>
        <taxon>Novosphingobium</taxon>
    </lineage>
</organism>
<feature type="domain" description="TonB C-terminal" evidence="6">
    <location>
        <begin position="40"/>
        <end position="117"/>
    </location>
</feature>
<comment type="subcellular location">
    <subcellularLocation>
        <location evidence="1">Membrane</location>
        <topology evidence="1">Single-pass membrane protein</topology>
    </subcellularLocation>
</comment>
<proteinExistence type="predicted"/>
<dbReference type="AlphaFoldDB" id="A0A7W7AFD4"/>
<keyword evidence="2" id="KW-0812">Transmembrane</keyword>
<gene>
    <name evidence="7" type="ORF">GGR37_004140</name>
</gene>
<sequence length="199" mass="21335">MIKEFSLLFALVALSSAAAAREPTAAVPIGSPGWWATSGDYPSDALKSKLEGTVAFRVKVDPDGKPNACEIIGSSGAPVLDEATCFLVMARAKFYPARDAKGQATEGVYSNAIRWILPPNVSKTLSPKSETLTFILDKDGSIKDCRFVVTGANAEETMKGKNLCNSHAAFNEPYRNADGKAVTKRVTMKSSLELEDVEE</sequence>
<comment type="caution">
    <text evidence="7">The sequence shown here is derived from an EMBL/GenBank/DDBJ whole genome shotgun (WGS) entry which is preliminary data.</text>
</comment>
<keyword evidence="3" id="KW-1133">Transmembrane helix</keyword>